<evidence type="ECO:0000313" key="6">
    <source>
        <dbReference type="EMBL" id="KZP22785.1"/>
    </source>
</evidence>
<evidence type="ECO:0000313" key="7">
    <source>
        <dbReference type="Proteomes" id="UP000076532"/>
    </source>
</evidence>
<dbReference type="GO" id="GO:0018773">
    <property type="term" value="F:acetylpyruvate hydrolase activity"/>
    <property type="evidence" value="ECO:0007669"/>
    <property type="project" value="TreeGrafter"/>
</dbReference>
<dbReference type="SUPFAM" id="SSF53474">
    <property type="entry name" value="alpha/beta-Hydrolases"/>
    <property type="match status" value="1"/>
</dbReference>
<dbReference type="Pfam" id="PF01557">
    <property type="entry name" value="FAA_hydrolase"/>
    <property type="match status" value="1"/>
</dbReference>
<dbReference type="PANTHER" id="PTHR11820:SF7">
    <property type="entry name" value="ACYLPYRUVASE FAHD1, MITOCHONDRIAL"/>
    <property type="match status" value="1"/>
</dbReference>
<organism evidence="6 7">
    <name type="scientific">Athelia psychrophila</name>
    <dbReference type="NCBI Taxonomy" id="1759441"/>
    <lineage>
        <taxon>Eukaryota</taxon>
        <taxon>Fungi</taxon>
        <taxon>Dikarya</taxon>
        <taxon>Basidiomycota</taxon>
        <taxon>Agaricomycotina</taxon>
        <taxon>Agaricomycetes</taxon>
        <taxon>Agaricomycetidae</taxon>
        <taxon>Atheliales</taxon>
        <taxon>Atheliaceae</taxon>
        <taxon>Athelia</taxon>
    </lineage>
</organism>
<keyword evidence="6" id="KW-0378">Hydrolase</keyword>
<dbReference type="Gene3D" id="3.40.50.1820">
    <property type="entry name" value="alpha/beta hydrolase"/>
    <property type="match status" value="1"/>
</dbReference>
<feature type="domain" description="AB hydrolase-1" evidence="4">
    <location>
        <begin position="339"/>
        <end position="562"/>
    </location>
</feature>
<evidence type="ECO:0000256" key="2">
    <source>
        <dbReference type="ARBA" id="ARBA00022723"/>
    </source>
</evidence>
<protein>
    <submittedName>
        <fullName evidence="6">Hydrolase</fullName>
    </submittedName>
</protein>
<dbReference type="InterPro" id="IPR029058">
    <property type="entry name" value="AB_hydrolase_fold"/>
</dbReference>
<sequence>MPSRTDTSVNHRFVSYRSSPTTQSRVGLVDNAEKEVAEVIGYSDLFQIIEAHPDLAADHVFKTGPPIPLSTVEILAPLTGRDVLCIGKNYIAHAAEFHKSGYDNSDKNEQPDFPVLFTKRHTSIVATGHPIYTHPNVTQSLDYEGELGIILGRPGLSVSKEDAWGHVWGAVVLNDVTARERQRDHKQFYVGKSLDTFCPMGPYVIPSSSLDFTKLHLTTTVNGEVRQSQNTSELIFDIPTLIATASMGVSIQPGDIIATGTPVGVGMGMNPKVWLQDGDTVEVSIPPLGTLRNPVSSKPLSPVQPGRKALPQGNVPDIDRVTLNGKPIHAEVSGPESAPAILFIHGLGGSLNFYHPAISALGLDKTHRLVLFDLEGHGRSPLSSSELSIAGFAADAKALLDHLGLKKAHVVGHSMGGLVATTFAATYPDVVDNLLLVGATKSFAEAGKQALTGRAKTVRESGLDPVAAQILVGGLAELTKSSKPLVKSYVKLSITTSPPEGYALACLGLAAASEPDYSKISAGKTVILAGKEDKTSPAATTEFLHEQIKGSEIIWLENVGHWHGVEDVEGTANALKSIL</sequence>
<evidence type="ECO:0000259" key="4">
    <source>
        <dbReference type="Pfam" id="PF00561"/>
    </source>
</evidence>
<proteinExistence type="inferred from homology"/>
<dbReference type="STRING" id="436010.A0A166LBQ5"/>
<dbReference type="SUPFAM" id="SSF56529">
    <property type="entry name" value="FAH"/>
    <property type="match status" value="1"/>
</dbReference>
<keyword evidence="2" id="KW-0479">Metal-binding</keyword>
<dbReference type="Pfam" id="PF00561">
    <property type="entry name" value="Abhydrolase_1"/>
    <property type="match status" value="1"/>
</dbReference>
<dbReference type="InterPro" id="IPR036663">
    <property type="entry name" value="Fumarylacetoacetase_C_sf"/>
</dbReference>
<evidence type="ECO:0000259" key="5">
    <source>
        <dbReference type="Pfam" id="PF01557"/>
    </source>
</evidence>
<dbReference type="GO" id="GO:0046872">
    <property type="term" value="F:metal ion binding"/>
    <property type="evidence" value="ECO:0007669"/>
    <property type="project" value="UniProtKB-KW"/>
</dbReference>
<dbReference type="GO" id="GO:0050163">
    <property type="term" value="F:oxaloacetate tautomerase activity"/>
    <property type="evidence" value="ECO:0007669"/>
    <property type="project" value="UniProtKB-ARBA"/>
</dbReference>
<dbReference type="PANTHER" id="PTHR11820">
    <property type="entry name" value="ACYLPYRUVASE"/>
    <property type="match status" value="1"/>
</dbReference>
<dbReference type="InterPro" id="IPR011234">
    <property type="entry name" value="Fumarylacetoacetase-like_C"/>
</dbReference>
<comment type="similarity">
    <text evidence="1">Belongs to the FAH family.</text>
</comment>
<dbReference type="Proteomes" id="UP000076532">
    <property type="component" value="Unassembled WGS sequence"/>
</dbReference>
<dbReference type="InterPro" id="IPR000073">
    <property type="entry name" value="AB_hydrolase_1"/>
</dbReference>
<evidence type="ECO:0000256" key="3">
    <source>
        <dbReference type="SAM" id="MobiDB-lite"/>
    </source>
</evidence>
<feature type="domain" description="Fumarylacetoacetase-like C-terminal" evidence="5">
    <location>
        <begin position="83"/>
        <end position="295"/>
    </location>
</feature>
<dbReference type="AlphaFoldDB" id="A0A166LBQ5"/>
<dbReference type="FunFam" id="3.90.850.10:FF:000002">
    <property type="entry name" value="2-hydroxyhepta-2,4-diene-1,7-dioate isomerase"/>
    <property type="match status" value="1"/>
</dbReference>
<dbReference type="PRINTS" id="PR00111">
    <property type="entry name" value="ABHYDROLASE"/>
</dbReference>
<reference evidence="6 7" key="1">
    <citation type="journal article" date="2016" name="Mol. Biol. Evol.">
        <title>Comparative Genomics of Early-Diverging Mushroom-Forming Fungi Provides Insights into the Origins of Lignocellulose Decay Capabilities.</title>
        <authorList>
            <person name="Nagy L.G."/>
            <person name="Riley R."/>
            <person name="Tritt A."/>
            <person name="Adam C."/>
            <person name="Daum C."/>
            <person name="Floudas D."/>
            <person name="Sun H."/>
            <person name="Yadav J.S."/>
            <person name="Pangilinan J."/>
            <person name="Larsson K.H."/>
            <person name="Matsuura K."/>
            <person name="Barry K."/>
            <person name="Labutti K."/>
            <person name="Kuo R."/>
            <person name="Ohm R.A."/>
            <person name="Bhattacharya S.S."/>
            <person name="Shirouzu T."/>
            <person name="Yoshinaga Y."/>
            <person name="Martin F.M."/>
            <person name="Grigoriev I.V."/>
            <person name="Hibbett D.S."/>
        </authorList>
    </citation>
    <scope>NUCLEOTIDE SEQUENCE [LARGE SCALE GENOMIC DNA]</scope>
    <source>
        <strain evidence="6 7">CBS 109695</strain>
    </source>
</reference>
<accession>A0A166LBQ5</accession>
<gene>
    <name evidence="6" type="ORF">FIBSPDRAFT_738509</name>
</gene>
<name>A0A166LBQ5_9AGAM</name>
<feature type="region of interest" description="Disordered" evidence="3">
    <location>
        <begin position="294"/>
        <end position="316"/>
    </location>
</feature>
<dbReference type="EMBL" id="KV417537">
    <property type="protein sequence ID" value="KZP22785.1"/>
    <property type="molecule type" value="Genomic_DNA"/>
</dbReference>
<dbReference type="GO" id="GO:0006107">
    <property type="term" value="P:oxaloacetate metabolic process"/>
    <property type="evidence" value="ECO:0007669"/>
    <property type="project" value="UniProtKB-ARBA"/>
</dbReference>
<dbReference type="OrthoDB" id="411064at2759"/>
<evidence type="ECO:0000256" key="1">
    <source>
        <dbReference type="ARBA" id="ARBA00010211"/>
    </source>
</evidence>
<dbReference type="Gene3D" id="3.90.850.10">
    <property type="entry name" value="Fumarylacetoacetase-like, C-terminal domain"/>
    <property type="match status" value="1"/>
</dbReference>
<keyword evidence="7" id="KW-1185">Reference proteome</keyword>